<gene>
    <name evidence="1" type="ORF">S01H4_40064</name>
</gene>
<name>X1DFU5_9ZZZZ</name>
<sequence>MRKNKLRYITGASVRTGRYLPLMCIEKEFNKPQEDEINIIVGTNTAIKVT</sequence>
<comment type="caution">
    <text evidence="1">The sequence shown here is derived from an EMBL/GenBank/DDBJ whole genome shotgun (WGS) entry which is preliminary data.</text>
</comment>
<accession>X1DFU5</accession>
<reference evidence="1" key="1">
    <citation type="journal article" date="2014" name="Front. Microbiol.">
        <title>High frequency of phylogenetically diverse reductive dehalogenase-homologous genes in deep subseafloor sedimentary metagenomes.</title>
        <authorList>
            <person name="Kawai M."/>
            <person name="Futagami T."/>
            <person name="Toyoda A."/>
            <person name="Takaki Y."/>
            <person name="Nishi S."/>
            <person name="Hori S."/>
            <person name="Arai W."/>
            <person name="Tsubouchi T."/>
            <person name="Morono Y."/>
            <person name="Uchiyama I."/>
            <person name="Ito T."/>
            <person name="Fujiyama A."/>
            <person name="Inagaki F."/>
            <person name="Takami H."/>
        </authorList>
    </citation>
    <scope>NUCLEOTIDE SEQUENCE</scope>
    <source>
        <strain evidence="1">Expedition CK06-06</strain>
    </source>
</reference>
<organism evidence="1">
    <name type="scientific">marine sediment metagenome</name>
    <dbReference type="NCBI Taxonomy" id="412755"/>
    <lineage>
        <taxon>unclassified sequences</taxon>
        <taxon>metagenomes</taxon>
        <taxon>ecological metagenomes</taxon>
    </lineage>
</organism>
<feature type="non-terminal residue" evidence="1">
    <location>
        <position position="50"/>
    </location>
</feature>
<dbReference type="AlphaFoldDB" id="X1DFU5"/>
<protein>
    <submittedName>
        <fullName evidence="1">Uncharacterized protein</fullName>
    </submittedName>
</protein>
<evidence type="ECO:0000313" key="1">
    <source>
        <dbReference type="EMBL" id="GAH03924.1"/>
    </source>
</evidence>
<dbReference type="EMBL" id="BART01021779">
    <property type="protein sequence ID" value="GAH03924.1"/>
    <property type="molecule type" value="Genomic_DNA"/>
</dbReference>
<proteinExistence type="predicted"/>